<name>A0A1I8MCN9_MUSDO</name>
<reference evidence="5" key="2">
    <citation type="submission" date="2025-04" db="UniProtKB">
        <authorList>
            <consortium name="RefSeq"/>
        </authorList>
    </citation>
    <scope>IDENTIFICATION</scope>
    <source>
        <strain evidence="5">Aabys</strain>
    </source>
</reference>
<dbReference type="Gene3D" id="2.70.220.10">
    <property type="entry name" value="Ganglioside GM2 activator"/>
    <property type="match status" value="1"/>
</dbReference>
<keyword evidence="4" id="KW-1185">Reference proteome</keyword>
<dbReference type="VEuPathDB" id="VectorBase:MDOMA2_006359"/>
<evidence type="ECO:0000313" key="5">
    <source>
        <dbReference type="RefSeq" id="XP_005181889.1"/>
    </source>
</evidence>
<protein>
    <submittedName>
        <fullName evidence="5">Uncharacterized protein LOC101889580</fullName>
    </submittedName>
</protein>
<dbReference type="PANTHER" id="PTHR20898">
    <property type="entry name" value="DAEDALUS ON 3-RELATED-RELATED"/>
    <property type="match status" value="1"/>
</dbReference>
<dbReference type="RefSeq" id="XP_005181889.1">
    <property type="nucleotide sequence ID" value="XM_005181832.2"/>
</dbReference>
<reference evidence="3" key="1">
    <citation type="submission" date="2020-05" db="UniProtKB">
        <authorList>
            <consortium name="EnsemblMetazoa"/>
        </authorList>
    </citation>
    <scope>IDENTIFICATION</scope>
    <source>
        <strain evidence="3">Aabys</strain>
    </source>
</reference>
<sequence>MFGNHPKTVLILFFIQVMKSSNFLLEINNFTCHKYTPRITYVECEYFKFATNHYGLSGRIKFDSNLDRSFKTHVTVNVMPKNSRQNMHIVDLTFNVCVFLKQMLSNQFLRQYALEFKRISNIPSSCPFKKDVVYEAKNFTLTTESIPSYLPYMNFEFKMEFYDKNHIIGMFQVYGGTDGEKK</sequence>
<dbReference type="Proteomes" id="UP001652621">
    <property type="component" value="Unplaced"/>
</dbReference>
<feature type="signal peptide" evidence="2">
    <location>
        <begin position="1"/>
        <end position="20"/>
    </location>
</feature>
<dbReference type="EnsemblMetazoa" id="MDOA003539-RA">
    <property type="protein sequence ID" value="MDOA003539-PA"/>
    <property type="gene ID" value="MDOA003539"/>
</dbReference>
<dbReference type="SMART" id="SM00697">
    <property type="entry name" value="DM8"/>
    <property type="match status" value="1"/>
</dbReference>
<dbReference type="PANTHER" id="PTHR20898:SF0">
    <property type="entry name" value="DAEDALUS ON 3-RELATED"/>
    <property type="match status" value="1"/>
</dbReference>
<dbReference type="KEGG" id="mde:101889580"/>
<dbReference type="InterPro" id="IPR010512">
    <property type="entry name" value="DUF1091"/>
</dbReference>
<dbReference type="VEuPathDB" id="VectorBase:MDOA003539"/>
<dbReference type="OrthoDB" id="8061759at2759"/>
<evidence type="ECO:0000256" key="1">
    <source>
        <dbReference type="ARBA" id="ARBA00022729"/>
    </source>
</evidence>
<keyword evidence="1 2" id="KW-0732">Signal</keyword>
<accession>A0A1I8MCN9</accession>
<dbReference type="GeneID" id="101889580"/>
<dbReference type="Pfam" id="PF06477">
    <property type="entry name" value="DUF1091"/>
    <property type="match status" value="1"/>
</dbReference>
<evidence type="ECO:0000256" key="2">
    <source>
        <dbReference type="SAM" id="SignalP"/>
    </source>
</evidence>
<dbReference type="AlphaFoldDB" id="A0A1I8MCN9"/>
<organism evidence="3">
    <name type="scientific">Musca domestica</name>
    <name type="common">House fly</name>
    <dbReference type="NCBI Taxonomy" id="7370"/>
    <lineage>
        <taxon>Eukaryota</taxon>
        <taxon>Metazoa</taxon>
        <taxon>Ecdysozoa</taxon>
        <taxon>Arthropoda</taxon>
        <taxon>Hexapoda</taxon>
        <taxon>Insecta</taxon>
        <taxon>Pterygota</taxon>
        <taxon>Neoptera</taxon>
        <taxon>Endopterygota</taxon>
        <taxon>Diptera</taxon>
        <taxon>Brachycera</taxon>
        <taxon>Muscomorpha</taxon>
        <taxon>Muscoidea</taxon>
        <taxon>Muscidae</taxon>
        <taxon>Musca</taxon>
    </lineage>
</organism>
<gene>
    <name evidence="3" type="primary">101889580</name>
    <name evidence="5" type="synonym">LOC101889580</name>
</gene>
<feature type="chain" id="PRO_5044560164" evidence="2">
    <location>
        <begin position="21"/>
        <end position="182"/>
    </location>
</feature>
<dbReference type="InterPro" id="IPR036846">
    <property type="entry name" value="GM2-AP_sf"/>
</dbReference>
<evidence type="ECO:0000313" key="3">
    <source>
        <dbReference type="EnsemblMetazoa" id="MDOA003539-PA"/>
    </source>
</evidence>
<evidence type="ECO:0000313" key="4">
    <source>
        <dbReference type="Proteomes" id="UP001652621"/>
    </source>
</evidence>
<proteinExistence type="predicted"/>